<dbReference type="GO" id="GO:0006352">
    <property type="term" value="P:DNA-templated transcription initiation"/>
    <property type="evidence" value="ECO:0007669"/>
    <property type="project" value="InterPro"/>
</dbReference>
<keyword evidence="3" id="KW-0731">Sigma factor</keyword>
<dbReference type="InterPro" id="IPR007630">
    <property type="entry name" value="RNA_pol_sigma70_r4"/>
</dbReference>
<dbReference type="InterPro" id="IPR013325">
    <property type="entry name" value="RNA_pol_sigma_r2"/>
</dbReference>
<dbReference type="SUPFAM" id="SSF88946">
    <property type="entry name" value="Sigma2 domain of RNA polymerase sigma factors"/>
    <property type="match status" value="1"/>
</dbReference>
<feature type="domain" description="RNA polymerase sigma-70 region 4" evidence="7">
    <location>
        <begin position="163"/>
        <end position="211"/>
    </location>
</feature>
<evidence type="ECO:0000256" key="2">
    <source>
        <dbReference type="ARBA" id="ARBA00023015"/>
    </source>
</evidence>
<dbReference type="Pfam" id="PF04545">
    <property type="entry name" value="Sigma70_r4"/>
    <property type="match status" value="1"/>
</dbReference>
<keyword evidence="2" id="KW-0805">Transcription regulation</keyword>
<organism evidence="8 9">
    <name type="scientific">Granulosicoccus antarcticus IMCC3135</name>
    <dbReference type="NCBI Taxonomy" id="1192854"/>
    <lineage>
        <taxon>Bacteria</taxon>
        <taxon>Pseudomonadati</taxon>
        <taxon>Pseudomonadota</taxon>
        <taxon>Gammaproteobacteria</taxon>
        <taxon>Chromatiales</taxon>
        <taxon>Granulosicoccaceae</taxon>
        <taxon>Granulosicoccus</taxon>
    </lineage>
</organism>
<sequence>MLMSDVALLSSMTTERWGQQLSVAGAGIHLTTDMDEDGQLMKAYAGGDAAAFETLYSRHKQPLFRFVKNSCGNEAIAHELYQDIWLHVIKGRSSYRLESPFRAWLYRIARNRLIDHYRQQPVLADSSFDPDTHVISLSTMTSAPLTPDEIAELGERAQVLHAALQTLPATQRESLLLRYIAGMSLKEVAAIVNEGTETIKSRLRYATAKLRTQLKELSQ</sequence>
<dbReference type="GO" id="GO:0003677">
    <property type="term" value="F:DNA binding"/>
    <property type="evidence" value="ECO:0007669"/>
    <property type="project" value="UniProtKB-KW"/>
</dbReference>
<proteinExistence type="inferred from homology"/>
<name>A0A2Z2NY20_9GAMM</name>
<dbReference type="InterPro" id="IPR013324">
    <property type="entry name" value="RNA_pol_sigma_r3/r4-like"/>
</dbReference>
<reference evidence="8 9" key="1">
    <citation type="submission" date="2016-12" db="EMBL/GenBank/DDBJ databases">
        <authorList>
            <person name="Song W.-J."/>
            <person name="Kurnit D.M."/>
        </authorList>
    </citation>
    <scope>NUCLEOTIDE SEQUENCE [LARGE SCALE GENOMIC DNA]</scope>
    <source>
        <strain evidence="8 9">IMCC3135</strain>
    </source>
</reference>
<evidence type="ECO:0000256" key="4">
    <source>
        <dbReference type="ARBA" id="ARBA00023125"/>
    </source>
</evidence>
<accession>A0A2Z2NY20</accession>
<dbReference type="Pfam" id="PF04542">
    <property type="entry name" value="Sigma70_r2"/>
    <property type="match status" value="1"/>
</dbReference>
<evidence type="ECO:0000256" key="5">
    <source>
        <dbReference type="ARBA" id="ARBA00023163"/>
    </source>
</evidence>
<keyword evidence="4" id="KW-0238">DNA-binding</keyword>
<comment type="similarity">
    <text evidence="1">Belongs to the sigma-70 factor family. ECF subfamily.</text>
</comment>
<dbReference type="GO" id="GO:0016987">
    <property type="term" value="F:sigma factor activity"/>
    <property type="evidence" value="ECO:0007669"/>
    <property type="project" value="UniProtKB-KW"/>
</dbReference>
<feature type="domain" description="RNA polymerase sigma-70 region 2" evidence="6">
    <location>
        <begin position="55"/>
        <end position="120"/>
    </location>
</feature>
<dbReference type="SUPFAM" id="SSF88659">
    <property type="entry name" value="Sigma3 and sigma4 domains of RNA polymerase sigma factors"/>
    <property type="match status" value="1"/>
</dbReference>
<gene>
    <name evidence="8" type="primary">sigW</name>
    <name evidence="8" type="ORF">IMCC3135_26650</name>
</gene>
<dbReference type="InterPro" id="IPR007627">
    <property type="entry name" value="RNA_pol_sigma70_r2"/>
</dbReference>
<dbReference type="InterPro" id="IPR036388">
    <property type="entry name" value="WH-like_DNA-bd_sf"/>
</dbReference>
<dbReference type="InterPro" id="IPR039425">
    <property type="entry name" value="RNA_pol_sigma-70-like"/>
</dbReference>
<evidence type="ECO:0000313" key="8">
    <source>
        <dbReference type="EMBL" id="ASJ75385.1"/>
    </source>
</evidence>
<keyword evidence="5" id="KW-0804">Transcription</keyword>
<dbReference type="AlphaFoldDB" id="A0A2Z2NY20"/>
<evidence type="ECO:0000256" key="3">
    <source>
        <dbReference type="ARBA" id="ARBA00023082"/>
    </source>
</evidence>
<dbReference type="PANTHER" id="PTHR43133:SF8">
    <property type="entry name" value="RNA POLYMERASE SIGMA FACTOR HI_1459-RELATED"/>
    <property type="match status" value="1"/>
</dbReference>
<evidence type="ECO:0000256" key="1">
    <source>
        <dbReference type="ARBA" id="ARBA00010641"/>
    </source>
</evidence>
<dbReference type="PANTHER" id="PTHR43133">
    <property type="entry name" value="RNA POLYMERASE ECF-TYPE SIGMA FACTO"/>
    <property type="match status" value="1"/>
</dbReference>
<dbReference type="Proteomes" id="UP000250079">
    <property type="component" value="Chromosome"/>
</dbReference>
<dbReference type="CDD" id="cd06171">
    <property type="entry name" value="Sigma70_r4"/>
    <property type="match status" value="1"/>
</dbReference>
<keyword evidence="9" id="KW-1185">Reference proteome</keyword>
<dbReference type="NCBIfam" id="TIGR02937">
    <property type="entry name" value="sigma70-ECF"/>
    <property type="match status" value="1"/>
</dbReference>
<dbReference type="EMBL" id="CP018632">
    <property type="protein sequence ID" value="ASJ75385.1"/>
    <property type="molecule type" value="Genomic_DNA"/>
</dbReference>
<dbReference type="Gene3D" id="1.10.10.10">
    <property type="entry name" value="Winged helix-like DNA-binding domain superfamily/Winged helix DNA-binding domain"/>
    <property type="match status" value="1"/>
</dbReference>
<evidence type="ECO:0000313" key="9">
    <source>
        <dbReference type="Proteomes" id="UP000250079"/>
    </source>
</evidence>
<dbReference type="KEGG" id="gai:IMCC3135_26650"/>
<dbReference type="Gene3D" id="1.10.1740.10">
    <property type="match status" value="1"/>
</dbReference>
<evidence type="ECO:0000259" key="7">
    <source>
        <dbReference type="Pfam" id="PF04545"/>
    </source>
</evidence>
<evidence type="ECO:0000259" key="6">
    <source>
        <dbReference type="Pfam" id="PF04542"/>
    </source>
</evidence>
<dbReference type="InterPro" id="IPR014284">
    <property type="entry name" value="RNA_pol_sigma-70_dom"/>
</dbReference>
<protein>
    <submittedName>
        <fullName evidence="8">ECF RNA polymerase sigma factor SigW</fullName>
    </submittedName>
</protein>